<dbReference type="CDD" id="cd05154">
    <property type="entry name" value="ACAD10_11_N-like"/>
    <property type="match status" value="1"/>
</dbReference>
<dbReference type="Gene3D" id="3.30.200.20">
    <property type="entry name" value="Phosphorylase Kinase, domain 1"/>
    <property type="match status" value="1"/>
</dbReference>
<dbReference type="SUPFAM" id="SSF56112">
    <property type="entry name" value="Protein kinase-like (PK-like)"/>
    <property type="match status" value="1"/>
</dbReference>
<feature type="domain" description="Aminoglycoside phosphotransferase" evidence="1">
    <location>
        <begin position="40"/>
        <end position="293"/>
    </location>
</feature>
<proteinExistence type="predicted"/>
<protein>
    <submittedName>
        <fullName evidence="2">Unannotated protein</fullName>
    </submittedName>
</protein>
<dbReference type="AlphaFoldDB" id="A0A6J7JPD1"/>
<gene>
    <name evidence="2" type="ORF">UFOPK3733_01539</name>
</gene>
<accession>A0A6J7JPD1</accession>
<name>A0A6J7JPD1_9ZZZZ</name>
<dbReference type="PANTHER" id="PTHR21310">
    <property type="entry name" value="AMINOGLYCOSIDE PHOSPHOTRANSFERASE-RELATED-RELATED"/>
    <property type="match status" value="1"/>
</dbReference>
<dbReference type="Gene3D" id="3.90.1200.10">
    <property type="match status" value="1"/>
</dbReference>
<dbReference type="InterPro" id="IPR011009">
    <property type="entry name" value="Kinase-like_dom_sf"/>
</dbReference>
<dbReference type="EMBL" id="CAFBNC010000087">
    <property type="protein sequence ID" value="CAB4945235.1"/>
    <property type="molecule type" value="Genomic_DNA"/>
</dbReference>
<dbReference type="PANTHER" id="PTHR21310:SF40">
    <property type="entry name" value="AMINOGLYCOSIDE PHOSPHOTRANSFERASE DOMAIN-CONTAINING PROTEIN-RELATED"/>
    <property type="match status" value="1"/>
</dbReference>
<dbReference type="InterPro" id="IPR041726">
    <property type="entry name" value="ACAD10_11_N"/>
</dbReference>
<reference evidence="2" key="1">
    <citation type="submission" date="2020-05" db="EMBL/GenBank/DDBJ databases">
        <authorList>
            <person name="Chiriac C."/>
            <person name="Salcher M."/>
            <person name="Ghai R."/>
            <person name="Kavagutti S V."/>
        </authorList>
    </citation>
    <scope>NUCLEOTIDE SEQUENCE</scope>
</reference>
<dbReference type="Pfam" id="PF01636">
    <property type="entry name" value="APH"/>
    <property type="match status" value="1"/>
</dbReference>
<dbReference type="InterPro" id="IPR051678">
    <property type="entry name" value="AGP_Transferase"/>
</dbReference>
<evidence type="ECO:0000313" key="2">
    <source>
        <dbReference type="EMBL" id="CAB4945235.1"/>
    </source>
</evidence>
<organism evidence="2">
    <name type="scientific">freshwater metagenome</name>
    <dbReference type="NCBI Taxonomy" id="449393"/>
    <lineage>
        <taxon>unclassified sequences</taxon>
        <taxon>metagenomes</taxon>
        <taxon>ecological metagenomes</taxon>
    </lineage>
</organism>
<evidence type="ECO:0000259" key="1">
    <source>
        <dbReference type="Pfam" id="PF01636"/>
    </source>
</evidence>
<sequence>MPVSGQRDPDEVKVVLEAWMAQQMPECTNVEITKLVVPQTSGFSNETFLVDARWTEADGTAIDAELVLRSQPTMNLLFPEIDLIAQQYQVMTQLGAHSNVPVPRTRWAERDVAVLGGPFFVMDRLNGLVPGDTPVYTSEGFVVAMTDAARSAWARNGVEALTRVAKVDWRAAGLDYLDQKHHGPLGPEQRRGYFRNYKEWALKGTAHPIIDPAWDWLIANWPEDGEFIELCWGDARPGNQMYGGPDLSEVIGVFDWEMVSLGNSESDLGWWLFLQRFSLETGGAELLPGMLDREATIALWEELMGRPATNVAFYELLAGFQFCLVMVKLSEMFVMDSGDPNMAMMAVHNPVAGITASMLGIEMPGL</sequence>
<dbReference type="InterPro" id="IPR002575">
    <property type="entry name" value="Aminoglycoside_PTrfase"/>
</dbReference>